<dbReference type="GO" id="GO:0005344">
    <property type="term" value="F:oxygen carrier activity"/>
    <property type="evidence" value="ECO:0007669"/>
    <property type="project" value="UniProtKB-KW"/>
</dbReference>
<dbReference type="OrthoDB" id="436496at2759"/>
<dbReference type="InterPro" id="IPR012292">
    <property type="entry name" value="Globin/Proto"/>
</dbReference>
<evidence type="ECO:0000256" key="3">
    <source>
        <dbReference type="ARBA" id="ARBA00022621"/>
    </source>
</evidence>
<reference evidence="8" key="2">
    <citation type="submission" date="2022-10" db="EMBL/GenBank/DDBJ databases">
        <authorList>
            <consortium name="ENA_rothamsted_submissions"/>
            <consortium name="culmorum"/>
            <person name="King R."/>
        </authorList>
    </citation>
    <scope>NUCLEOTIDE SEQUENCE</scope>
</reference>
<comment type="similarity">
    <text evidence="6">Belongs to the globin family.</text>
</comment>
<evidence type="ECO:0000256" key="5">
    <source>
        <dbReference type="ARBA" id="ARBA00023004"/>
    </source>
</evidence>
<dbReference type="PROSITE" id="PS01033">
    <property type="entry name" value="GLOBIN"/>
    <property type="match status" value="1"/>
</dbReference>
<dbReference type="EMBL" id="OU896711">
    <property type="protein sequence ID" value="CAH1169870.1"/>
    <property type="molecule type" value="Genomic_DNA"/>
</dbReference>
<feature type="non-terminal residue" evidence="8">
    <location>
        <position position="1"/>
    </location>
</feature>
<keyword evidence="9" id="KW-1185">Reference proteome</keyword>
<dbReference type="PANTHER" id="PTHR47217">
    <property type="entry name" value="GLOBIN-LIKE PROTEIN"/>
    <property type="match status" value="1"/>
</dbReference>
<dbReference type="InterPro" id="IPR009050">
    <property type="entry name" value="Globin-like_sf"/>
</dbReference>
<dbReference type="Proteomes" id="UP001153737">
    <property type="component" value="Chromosome 5"/>
</dbReference>
<evidence type="ECO:0000313" key="8">
    <source>
        <dbReference type="EMBL" id="CAH1169870.1"/>
    </source>
</evidence>
<dbReference type="Gene3D" id="1.10.490.10">
    <property type="entry name" value="Globins"/>
    <property type="match status" value="1"/>
</dbReference>
<feature type="domain" description="Globin" evidence="7">
    <location>
        <begin position="72"/>
        <end position="214"/>
    </location>
</feature>
<evidence type="ECO:0000256" key="2">
    <source>
        <dbReference type="ARBA" id="ARBA00022617"/>
    </source>
</evidence>
<evidence type="ECO:0000256" key="4">
    <source>
        <dbReference type="ARBA" id="ARBA00022723"/>
    </source>
</evidence>
<sequence length="217" mass="25051">EDEVELIKAYKTNTHSFYLFTNSVIVCCEVTSQAYCRIRKRDSFWSIMGSVLSWLGYGVDTGRTDDADPLTKLTSRDRYLVKKSWESIVMKQPTEYGIRLFMRLFEIQPNHQKPFPFRDIPTQELPKSKKFHAHCNSVIYSVGSMVGAIDDNELLESIGLKIGSNHKTRSVDRQALKDVKQAMTDVFSFMTKEELDAWSRALDIGLKYMTQGIEERK</sequence>
<dbReference type="InterPro" id="IPR000971">
    <property type="entry name" value="Globin"/>
</dbReference>
<dbReference type="InterPro" id="IPR044399">
    <property type="entry name" value="Mb-like_M"/>
</dbReference>
<keyword evidence="4" id="KW-0479">Metal-binding</keyword>
<proteinExistence type="inferred from homology"/>
<dbReference type="GO" id="GO:0046872">
    <property type="term" value="F:metal ion binding"/>
    <property type="evidence" value="ECO:0007669"/>
    <property type="project" value="UniProtKB-KW"/>
</dbReference>
<accession>A0A9P0DW01</accession>
<evidence type="ECO:0000256" key="1">
    <source>
        <dbReference type="ARBA" id="ARBA00022448"/>
    </source>
</evidence>
<dbReference type="GO" id="GO:0020037">
    <property type="term" value="F:heme binding"/>
    <property type="evidence" value="ECO:0007669"/>
    <property type="project" value="InterPro"/>
</dbReference>
<dbReference type="CDD" id="cd01040">
    <property type="entry name" value="Mb-like"/>
    <property type="match status" value="1"/>
</dbReference>
<evidence type="ECO:0000256" key="6">
    <source>
        <dbReference type="RuleBase" id="RU000356"/>
    </source>
</evidence>
<dbReference type="AlphaFoldDB" id="A0A9P0DW01"/>
<keyword evidence="3 6" id="KW-0561">Oxygen transport</keyword>
<gene>
    <name evidence="8" type="ORF">PHAECO_LOCUS9606</name>
</gene>
<reference evidence="8" key="1">
    <citation type="submission" date="2022-01" db="EMBL/GenBank/DDBJ databases">
        <authorList>
            <person name="King R."/>
        </authorList>
    </citation>
    <scope>NUCLEOTIDE SEQUENCE</scope>
</reference>
<dbReference type="Pfam" id="PF00042">
    <property type="entry name" value="Globin"/>
    <property type="match status" value="1"/>
</dbReference>
<evidence type="ECO:0000313" key="9">
    <source>
        <dbReference type="Proteomes" id="UP001153737"/>
    </source>
</evidence>
<dbReference type="GO" id="GO:0019825">
    <property type="term" value="F:oxygen binding"/>
    <property type="evidence" value="ECO:0007669"/>
    <property type="project" value="InterPro"/>
</dbReference>
<name>A0A9P0DW01_PHACE</name>
<dbReference type="SUPFAM" id="SSF46458">
    <property type="entry name" value="Globin-like"/>
    <property type="match status" value="1"/>
</dbReference>
<keyword evidence="2 6" id="KW-0349">Heme</keyword>
<keyword evidence="5" id="KW-0408">Iron</keyword>
<organism evidence="8 9">
    <name type="scientific">Phaedon cochleariae</name>
    <name type="common">Mustard beetle</name>
    <dbReference type="NCBI Taxonomy" id="80249"/>
    <lineage>
        <taxon>Eukaryota</taxon>
        <taxon>Metazoa</taxon>
        <taxon>Ecdysozoa</taxon>
        <taxon>Arthropoda</taxon>
        <taxon>Hexapoda</taxon>
        <taxon>Insecta</taxon>
        <taxon>Pterygota</taxon>
        <taxon>Neoptera</taxon>
        <taxon>Endopterygota</taxon>
        <taxon>Coleoptera</taxon>
        <taxon>Polyphaga</taxon>
        <taxon>Cucujiformia</taxon>
        <taxon>Chrysomeloidea</taxon>
        <taxon>Chrysomelidae</taxon>
        <taxon>Chrysomelinae</taxon>
        <taxon>Chrysomelini</taxon>
        <taxon>Phaedon</taxon>
    </lineage>
</organism>
<evidence type="ECO:0000259" key="7">
    <source>
        <dbReference type="PROSITE" id="PS01033"/>
    </source>
</evidence>
<keyword evidence="1 6" id="KW-0813">Transport</keyword>
<dbReference type="PANTHER" id="PTHR47217:SF1">
    <property type="entry name" value="GLOBIN-LIKE PROTEIN"/>
    <property type="match status" value="1"/>
</dbReference>
<protein>
    <recommendedName>
        <fullName evidence="7">Globin domain-containing protein</fullName>
    </recommendedName>
</protein>